<dbReference type="InterPro" id="IPR013094">
    <property type="entry name" value="AB_hydrolase_3"/>
</dbReference>
<dbReference type="InterPro" id="IPR029058">
    <property type="entry name" value="AB_hydrolase_fold"/>
</dbReference>
<dbReference type="PANTHER" id="PTHR23025:SF4">
    <property type="entry name" value="ALPHA_BETA HYDROLASE FOLD-3 DOMAIN-CONTAINING PROTEIN"/>
    <property type="match status" value="1"/>
</dbReference>
<evidence type="ECO:0000313" key="2">
    <source>
        <dbReference type="EMBL" id="MBK0420807.1"/>
    </source>
</evidence>
<organism evidence="2 3">
    <name type="scientific">Leucobacter edaphi</name>
    <dbReference type="NCBI Taxonomy" id="2796472"/>
    <lineage>
        <taxon>Bacteria</taxon>
        <taxon>Bacillati</taxon>
        <taxon>Actinomycetota</taxon>
        <taxon>Actinomycetes</taxon>
        <taxon>Micrococcales</taxon>
        <taxon>Microbacteriaceae</taxon>
        <taxon>Leucobacter</taxon>
    </lineage>
</organism>
<dbReference type="EMBL" id="JAEHOI010000002">
    <property type="protein sequence ID" value="MBK0420807.1"/>
    <property type="molecule type" value="Genomic_DNA"/>
</dbReference>
<dbReference type="Gene3D" id="3.40.50.1820">
    <property type="entry name" value="alpha/beta hydrolase"/>
    <property type="match status" value="1"/>
</dbReference>
<accession>A0A934QCL9</accession>
<proteinExistence type="predicted"/>
<dbReference type="RefSeq" id="WP_200131023.1">
    <property type="nucleotide sequence ID" value="NZ_JAEHOI010000002.1"/>
</dbReference>
<dbReference type="GO" id="GO:0004771">
    <property type="term" value="F:sterol ester esterase activity"/>
    <property type="evidence" value="ECO:0007669"/>
    <property type="project" value="TreeGrafter"/>
</dbReference>
<sequence>MPRQIPLTDRLARTVMRLLSSLPVGAQRRIGGKPIQIDGQTLAPEIQMGLRLLALVPGSEFTRLPLEKARRQVDSEAAVFGGDVPVATVADFELPTRSGRVAARRYANVPQQETTGTVVYFHGGGWVVGGLESTDSACRFLAKHSTLEVISVAYRLAPEHPFPAGLEDAIDAYRWARKVRPGVPVAVAGDSAGGNLSAAVCLATIDDPIGTPDFQLLYCPCTDLSTKAPSYELFGEGFFLTEEQMDWYKAHYLRTPEAALDPLASPLLADAGTFAKLPPAHVAVSGFDVLRDEGIAYAERLREAGVPVTLQIVESAIHAFINITGVSRMSARAFQDSIDSLERGLSGRDRAISD</sequence>
<dbReference type="Pfam" id="PF07859">
    <property type="entry name" value="Abhydrolase_3"/>
    <property type="match status" value="1"/>
</dbReference>
<name>A0A934QCL9_9MICO</name>
<keyword evidence="2" id="KW-0378">Hydrolase</keyword>
<dbReference type="GO" id="GO:0005829">
    <property type="term" value="C:cytosol"/>
    <property type="evidence" value="ECO:0007669"/>
    <property type="project" value="TreeGrafter"/>
</dbReference>
<dbReference type="PANTHER" id="PTHR23025">
    <property type="entry name" value="TRIACYLGLYCEROL LIPASE"/>
    <property type="match status" value="1"/>
</dbReference>
<dbReference type="AlphaFoldDB" id="A0A934QCL9"/>
<dbReference type="Proteomes" id="UP000618733">
    <property type="component" value="Unassembled WGS sequence"/>
</dbReference>
<protein>
    <submittedName>
        <fullName evidence="2">Alpha/beta hydrolase</fullName>
    </submittedName>
</protein>
<feature type="domain" description="Alpha/beta hydrolase fold-3" evidence="1">
    <location>
        <begin position="118"/>
        <end position="321"/>
    </location>
</feature>
<evidence type="ECO:0000259" key="1">
    <source>
        <dbReference type="Pfam" id="PF07859"/>
    </source>
</evidence>
<gene>
    <name evidence="2" type="ORF">JD292_01755</name>
</gene>
<reference evidence="2" key="1">
    <citation type="submission" date="2020-12" db="EMBL/GenBank/DDBJ databases">
        <title>Leucobacter sp. CAS2, isolated from Chromium sludge.</title>
        <authorList>
            <person name="Xu Z."/>
        </authorList>
    </citation>
    <scope>NUCLEOTIDE SEQUENCE</scope>
    <source>
        <strain evidence="2">CSA2</strain>
    </source>
</reference>
<comment type="caution">
    <text evidence="2">The sequence shown here is derived from an EMBL/GenBank/DDBJ whole genome shotgun (WGS) entry which is preliminary data.</text>
</comment>
<dbReference type="SUPFAM" id="SSF53474">
    <property type="entry name" value="alpha/beta-Hydrolases"/>
    <property type="match status" value="1"/>
</dbReference>
<dbReference type="GO" id="GO:0019433">
    <property type="term" value="P:triglyceride catabolic process"/>
    <property type="evidence" value="ECO:0007669"/>
    <property type="project" value="TreeGrafter"/>
</dbReference>
<dbReference type="GO" id="GO:0004806">
    <property type="term" value="F:triacylglycerol lipase activity"/>
    <property type="evidence" value="ECO:0007669"/>
    <property type="project" value="TreeGrafter"/>
</dbReference>
<keyword evidence="3" id="KW-1185">Reference proteome</keyword>
<evidence type="ECO:0000313" key="3">
    <source>
        <dbReference type="Proteomes" id="UP000618733"/>
    </source>
</evidence>